<dbReference type="RefSeq" id="XP_011773377.1">
    <property type="nucleotide sequence ID" value="XM_011775075.1"/>
</dbReference>
<feature type="compositionally biased region" description="Polar residues" evidence="1">
    <location>
        <begin position="12"/>
        <end position="28"/>
    </location>
</feature>
<reference evidence="4" key="1">
    <citation type="journal article" date="2010" name="PLoS Negl. Trop. Dis.">
        <title>The genome sequence of Trypanosoma brucei gambiense, causative agent of chronic human african trypanosomiasis.</title>
        <authorList>
            <person name="Jackson A.P."/>
            <person name="Sanders M."/>
            <person name="Berry A."/>
            <person name="McQuillan J."/>
            <person name="Aslett M.A."/>
            <person name="Quail M.A."/>
            <person name="Chukualim B."/>
            <person name="Capewell P."/>
            <person name="MacLeod A."/>
            <person name="Melville S.E."/>
            <person name="Gibson W."/>
            <person name="Barry J.D."/>
            <person name="Berriman M."/>
            <person name="Hertz-Fowler C."/>
        </authorList>
    </citation>
    <scope>NUCLEOTIDE SEQUENCE [LARGE SCALE GENOMIC DNA]</scope>
    <source>
        <strain evidence="4">MHOM/CI/86/DAL972</strain>
    </source>
</reference>
<dbReference type="AlphaFoldDB" id="C9ZNW2"/>
<keyword evidence="2" id="KW-0472">Membrane</keyword>
<organism evidence="3 4">
    <name type="scientific">Trypanosoma brucei gambiense (strain MHOM/CI/86/DAL972)</name>
    <dbReference type="NCBI Taxonomy" id="679716"/>
    <lineage>
        <taxon>Eukaryota</taxon>
        <taxon>Discoba</taxon>
        <taxon>Euglenozoa</taxon>
        <taxon>Kinetoplastea</taxon>
        <taxon>Metakinetoplastina</taxon>
        <taxon>Trypanosomatida</taxon>
        <taxon>Trypanosomatidae</taxon>
        <taxon>Trypanosoma</taxon>
    </lineage>
</organism>
<accession>C9ZNW2</accession>
<dbReference type="GeneID" id="23861213"/>
<evidence type="ECO:0000256" key="2">
    <source>
        <dbReference type="SAM" id="Phobius"/>
    </source>
</evidence>
<feature type="transmembrane region" description="Helical" evidence="2">
    <location>
        <begin position="70"/>
        <end position="87"/>
    </location>
</feature>
<evidence type="ECO:0000313" key="3">
    <source>
        <dbReference type="EMBL" id="CBH11090.1"/>
    </source>
</evidence>
<name>C9ZNW2_TRYB9</name>
<dbReference type="KEGG" id="tbg:TbgDal_V2280"/>
<gene>
    <name evidence="3" type="ORF">TbgDal_V2280</name>
</gene>
<evidence type="ECO:0000256" key="1">
    <source>
        <dbReference type="SAM" id="MobiDB-lite"/>
    </source>
</evidence>
<dbReference type="Proteomes" id="UP000002316">
    <property type="component" value="Chromosome 5"/>
</dbReference>
<keyword evidence="2" id="KW-0812">Transmembrane</keyword>
<sequence>MRAGKGGKKKTALNQPDDTKSLSASDTQRQYKRGFSLKKKKENKRKPTIMEFLSPLLSSPHPSLRLPGNAYWMGTILFFFSFFLFLTSSHPAAARHFFYFTAGVPHPLFTHQIPKQLPSPVR</sequence>
<feature type="region of interest" description="Disordered" evidence="1">
    <location>
        <begin position="1"/>
        <end position="44"/>
    </location>
</feature>
<keyword evidence="2" id="KW-1133">Transmembrane helix</keyword>
<proteinExistence type="predicted"/>
<protein>
    <submittedName>
        <fullName evidence="3">Uncharacterized protein</fullName>
    </submittedName>
</protein>
<feature type="compositionally biased region" description="Basic residues" evidence="1">
    <location>
        <begin position="1"/>
        <end position="11"/>
    </location>
</feature>
<feature type="compositionally biased region" description="Basic residues" evidence="1">
    <location>
        <begin position="30"/>
        <end position="44"/>
    </location>
</feature>
<dbReference type="EMBL" id="FN554968">
    <property type="protein sequence ID" value="CBH11090.1"/>
    <property type="molecule type" value="Genomic_DNA"/>
</dbReference>
<evidence type="ECO:0000313" key="4">
    <source>
        <dbReference type="Proteomes" id="UP000002316"/>
    </source>
</evidence>